<feature type="region of interest" description="Disordered" evidence="1">
    <location>
        <begin position="129"/>
        <end position="160"/>
    </location>
</feature>
<protein>
    <recommendedName>
        <fullName evidence="2">Zinc knuckle CX2CX4HX4C domain-containing protein</fullName>
    </recommendedName>
</protein>
<sequence>MTIRFRGIIDPNWISFKYESLPNFCYFCGLVDHTYNKCTKYLLRCDNFSIPPALEYKETLRATTFAQHKRNPFELSNSIPYEEYFPRTRTDDQSLQQAVDQFLRVDTPVLHPASHPAAVTVGKTIVVSPPSPPPHSRGSIGVVISEPRPTTSPGISSGTRWPLTRQTAQVGDSVRSMLKRARAVVTEDVVVPSISDDEPMAGADTRPRREK</sequence>
<feature type="domain" description="Zinc knuckle CX2CX4HX4C" evidence="2">
    <location>
        <begin position="12"/>
        <end position="40"/>
    </location>
</feature>
<reference evidence="3" key="2">
    <citation type="submission" date="2021-03" db="UniProtKB">
        <authorList>
            <consortium name="EnsemblPlants"/>
        </authorList>
    </citation>
    <scope>IDENTIFICATION</scope>
</reference>
<keyword evidence="4" id="KW-1185">Reference proteome</keyword>
<dbReference type="EMBL" id="UZAU01000693">
    <property type="status" value="NOT_ANNOTATED_CDS"/>
    <property type="molecule type" value="Genomic_DNA"/>
</dbReference>
<feature type="region of interest" description="Disordered" evidence="1">
    <location>
        <begin position="192"/>
        <end position="211"/>
    </location>
</feature>
<proteinExistence type="predicted"/>
<evidence type="ECO:0000313" key="3">
    <source>
        <dbReference type="EnsemblPlants" id="cds.evm.model.08.831"/>
    </source>
</evidence>
<dbReference type="AlphaFoldDB" id="A0A803QCI1"/>
<dbReference type="EnsemblPlants" id="evm.model.08.831">
    <property type="protein sequence ID" value="cds.evm.model.08.831"/>
    <property type="gene ID" value="evm.TU.08.831"/>
</dbReference>
<dbReference type="Gramene" id="evm.model.08.831">
    <property type="protein sequence ID" value="cds.evm.model.08.831"/>
    <property type="gene ID" value="evm.TU.08.831"/>
</dbReference>
<organism evidence="3 4">
    <name type="scientific">Cannabis sativa</name>
    <name type="common">Hemp</name>
    <name type="synonym">Marijuana</name>
    <dbReference type="NCBI Taxonomy" id="3483"/>
    <lineage>
        <taxon>Eukaryota</taxon>
        <taxon>Viridiplantae</taxon>
        <taxon>Streptophyta</taxon>
        <taxon>Embryophyta</taxon>
        <taxon>Tracheophyta</taxon>
        <taxon>Spermatophyta</taxon>
        <taxon>Magnoliopsida</taxon>
        <taxon>eudicotyledons</taxon>
        <taxon>Gunneridae</taxon>
        <taxon>Pentapetalae</taxon>
        <taxon>rosids</taxon>
        <taxon>fabids</taxon>
        <taxon>Rosales</taxon>
        <taxon>Cannabaceae</taxon>
        <taxon>Cannabis</taxon>
    </lineage>
</organism>
<evidence type="ECO:0000313" key="4">
    <source>
        <dbReference type="Proteomes" id="UP000596661"/>
    </source>
</evidence>
<name>A0A803QCI1_CANSA</name>
<evidence type="ECO:0000259" key="2">
    <source>
        <dbReference type="Pfam" id="PF14392"/>
    </source>
</evidence>
<reference evidence="3" key="1">
    <citation type="submission" date="2018-11" db="EMBL/GenBank/DDBJ databases">
        <authorList>
            <person name="Grassa J C."/>
        </authorList>
    </citation>
    <scope>NUCLEOTIDE SEQUENCE [LARGE SCALE GENOMIC DNA]</scope>
</reference>
<accession>A0A803QCI1</accession>
<dbReference type="Pfam" id="PF14392">
    <property type="entry name" value="zf-CCHC_4"/>
    <property type="match status" value="1"/>
</dbReference>
<evidence type="ECO:0000256" key="1">
    <source>
        <dbReference type="SAM" id="MobiDB-lite"/>
    </source>
</evidence>
<feature type="compositionally biased region" description="Polar residues" evidence="1">
    <location>
        <begin position="148"/>
        <end position="160"/>
    </location>
</feature>
<dbReference type="Proteomes" id="UP000596661">
    <property type="component" value="Chromosome 8"/>
</dbReference>
<dbReference type="InterPro" id="IPR025836">
    <property type="entry name" value="Zn_knuckle_CX2CX4HX4C"/>
</dbReference>